<evidence type="ECO:0000256" key="5">
    <source>
        <dbReference type="ARBA" id="ARBA00023136"/>
    </source>
</evidence>
<feature type="transmembrane region" description="Helical" evidence="7">
    <location>
        <begin position="993"/>
        <end position="1012"/>
    </location>
</feature>
<feature type="domain" description="ABC3 transporter permease C-terminal" evidence="8">
    <location>
        <begin position="540"/>
        <end position="657"/>
    </location>
</feature>
<evidence type="ECO:0000256" key="3">
    <source>
        <dbReference type="ARBA" id="ARBA00022692"/>
    </source>
</evidence>
<keyword evidence="4 7" id="KW-1133">Transmembrane helix</keyword>
<feature type="transmembrane region" description="Helical" evidence="7">
    <location>
        <begin position="21"/>
        <end position="38"/>
    </location>
</feature>
<proteinExistence type="predicted"/>
<feature type="coiled-coil region" evidence="6">
    <location>
        <begin position="253"/>
        <end position="365"/>
    </location>
</feature>
<gene>
    <name evidence="9" type="ORF">EDD63_11714</name>
</gene>
<dbReference type="EMBL" id="SODD01000017">
    <property type="protein sequence ID" value="TDW19794.1"/>
    <property type="molecule type" value="Genomic_DNA"/>
</dbReference>
<dbReference type="AlphaFoldDB" id="A0A4V6Q8E7"/>
<dbReference type="InterPro" id="IPR003838">
    <property type="entry name" value="ABC3_permease_C"/>
</dbReference>
<keyword evidence="5 7" id="KW-0472">Membrane</keyword>
<sequence>MKKLALRKEIFRSFKKSKSRFFSIVCLMALGSFALVGLKVTGPDMRVTGSNYFQDHHTADLSIIADYGLNQEDVNIINQASAKDIEYGYLKDVTIKNEHTAVRLFSKTERISTFDVKEGRLPKSKKEIALQENLKKDYAIGDSISFHEKKDLSGNTTLNTHTFTIVGFVNSTEIISNVNQGASTAGTGDLSHYAVISTEAFDSDIFMIARLTYEDIASVDPYSDTYATRLLKHKEELNELLADQPKLRLQSVKADVQRQLDEGNKNLLDAQQTFDNTKEQLANAKLQIEQGELELANKQAMYNQAIQDGQVKLNDARNTLRQSETTLTQAKNAYQNNLTTYQAKLQTYNESKPQLEAAITSLKQQETTLQAVINDPTATDQQKAEASATLQVVQANLTAYTQQLTQATTAIENAKVQLEQADRQIRAGEVQLQQGQIELQNQEAGFETKKTEGANQLTQASATLQESKTTYQSKQAEFDEKRSDIEKELANAKSKLSQYEDSLDSLELPAYAIQSRKEAPGSQGYKIYGSIATIVDSLANVFPIFLYFVAALVTFTTMTRFVDEDRINLGTLKALGYENKDIRKKFTVYGLLAGTIGTFIGTILGHTLLPAIVYKAYSVGFTVPPIEFHFYFTISLIALILSLLSAVLPAYMVASRELKNRPSILLQPKSPKAGSKILLERIRPLWSRLSFTHKVTARNLFRYKKRAFMTIFGVCGAVTMLFAGFGMQHSISGIGDHQFGEIITYDMIIAKDPTIQQAQSDNLEKQLRNEAIKYSMPIHYSELHVTPNTSGDKQDVKLLVPSDTAKLSNYITLEERKGKEKISLEDGSIIISERLAKSFDVSIGDTIVMQDANNNSYEMKVGGICEMYMGHFAFMNETTYEQVFNQDYTDNAYFVSLHNRSITNANTQAAVFMDLPGVKGIVQNTTLITQIDTIVNALDMIMTVLIIVASLLAVVILYNLTNINISERIRELSTIKVLGFYDKEVTMYIYRETITLTILGILTGFIFGRLLHLYILNVVPPEDVMFDPTTGLMGFIVSIILVATVTFILGIFVNQKLRKEDMLQALKSVD</sequence>
<evidence type="ECO:0000256" key="4">
    <source>
        <dbReference type="ARBA" id="ARBA00022989"/>
    </source>
</evidence>
<evidence type="ECO:0000313" key="9">
    <source>
        <dbReference type="EMBL" id="TDW19794.1"/>
    </source>
</evidence>
<reference evidence="9 10" key="1">
    <citation type="submission" date="2019-03" db="EMBL/GenBank/DDBJ databases">
        <title>Genomic Encyclopedia of Type Strains, Phase IV (KMG-IV): sequencing the most valuable type-strain genomes for metagenomic binning, comparative biology and taxonomic classification.</title>
        <authorList>
            <person name="Goeker M."/>
        </authorList>
    </citation>
    <scope>NUCLEOTIDE SEQUENCE [LARGE SCALE GENOMIC DNA]</scope>
    <source>
        <strain evidence="9 10">DSM 28867</strain>
    </source>
</reference>
<keyword evidence="2" id="KW-1003">Cell membrane</keyword>
<evidence type="ECO:0000259" key="8">
    <source>
        <dbReference type="Pfam" id="PF02687"/>
    </source>
</evidence>
<accession>A0A4V6Q8E7</accession>
<feature type="transmembrane region" description="Helical" evidence="7">
    <location>
        <begin position="1032"/>
        <end position="1053"/>
    </location>
</feature>
<keyword evidence="6" id="KW-0175">Coiled coil</keyword>
<evidence type="ECO:0000256" key="2">
    <source>
        <dbReference type="ARBA" id="ARBA00022475"/>
    </source>
</evidence>
<comment type="caution">
    <text evidence="9">The sequence shown here is derived from an EMBL/GenBank/DDBJ whole genome shotgun (WGS) entry which is preliminary data.</text>
</comment>
<dbReference type="InterPro" id="IPR038766">
    <property type="entry name" value="Membrane_comp_ABC_pdt"/>
</dbReference>
<dbReference type="GO" id="GO:0005886">
    <property type="term" value="C:plasma membrane"/>
    <property type="evidence" value="ECO:0007669"/>
    <property type="project" value="UniProtKB-SubCell"/>
</dbReference>
<feature type="transmembrane region" description="Helical" evidence="7">
    <location>
        <begin position="940"/>
        <end position="960"/>
    </location>
</feature>
<feature type="coiled-coil region" evidence="6">
    <location>
        <begin position="397"/>
        <end position="431"/>
    </location>
</feature>
<dbReference type="PANTHER" id="PTHR30287">
    <property type="entry name" value="MEMBRANE COMPONENT OF PREDICTED ABC SUPERFAMILY METABOLITE UPTAKE TRANSPORTER"/>
    <property type="match status" value="1"/>
</dbReference>
<organism evidence="9 10">
    <name type="scientific">Breznakia blatticola</name>
    <dbReference type="NCBI Taxonomy" id="1754012"/>
    <lineage>
        <taxon>Bacteria</taxon>
        <taxon>Bacillati</taxon>
        <taxon>Bacillota</taxon>
        <taxon>Erysipelotrichia</taxon>
        <taxon>Erysipelotrichales</taxon>
        <taxon>Erysipelotrichaceae</taxon>
        <taxon>Breznakia</taxon>
    </lineage>
</organism>
<feature type="coiled-coil region" evidence="6">
    <location>
        <begin position="475"/>
        <end position="502"/>
    </location>
</feature>
<comment type="subcellular location">
    <subcellularLocation>
        <location evidence="1">Cell membrane</location>
        <topology evidence="1">Multi-pass membrane protein</topology>
    </subcellularLocation>
</comment>
<evidence type="ECO:0000256" key="1">
    <source>
        <dbReference type="ARBA" id="ARBA00004651"/>
    </source>
</evidence>
<dbReference type="Proteomes" id="UP000294743">
    <property type="component" value="Unassembled WGS sequence"/>
</dbReference>
<dbReference type="OrthoDB" id="5137249at2"/>
<dbReference type="Pfam" id="PF02687">
    <property type="entry name" value="FtsX"/>
    <property type="match status" value="2"/>
</dbReference>
<feature type="transmembrane region" description="Helical" evidence="7">
    <location>
        <begin position="586"/>
        <end position="609"/>
    </location>
</feature>
<evidence type="ECO:0000313" key="10">
    <source>
        <dbReference type="Proteomes" id="UP000294743"/>
    </source>
</evidence>
<keyword evidence="10" id="KW-1185">Reference proteome</keyword>
<feature type="transmembrane region" description="Helical" evidence="7">
    <location>
        <begin position="707"/>
        <end position="727"/>
    </location>
</feature>
<feature type="domain" description="ABC3 transporter permease C-terminal" evidence="8">
    <location>
        <begin position="944"/>
        <end position="1059"/>
    </location>
</feature>
<feature type="transmembrane region" description="Helical" evidence="7">
    <location>
        <begin position="629"/>
        <end position="654"/>
    </location>
</feature>
<name>A0A4V6Q8E7_9FIRM</name>
<evidence type="ECO:0000256" key="6">
    <source>
        <dbReference type="SAM" id="Coils"/>
    </source>
</evidence>
<dbReference type="PANTHER" id="PTHR30287:SF1">
    <property type="entry name" value="INNER MEMBRANE PROTEIN"/>
    <property type="match status" value="1"/>
</dbReference>
<keyword evidence="3 7" id="KW-0812">Transmembrane</keyword>
<protein>
    <submittedName>
        <fullName evidence="9">Putative ABC transport system permease protein</fullName>
    </submittedName>
</protein>
<dbReference type="RefSeq" id="WP_134169498.1">
    <property type="nucleotide sequence ID" value="NZ_SODD01000017.1"/>
</dbReference>
<evidence type="ECO:0000256" key="7">
    <source>
        <dbReference type="SAM" id="Phobius"/>
    </source>
</evidence>